<dbReference type="InterPro" id="IPR011006">
    <property type="entry name" value="CheY-like_superfamily"/>
</dbReference>
<accession>A0A0H4KBM5</accession>
<dbReference type="SUPFAM" id="SSF52172">
    <property type="entry name" value="CheY-like"/>
    <property type="match status" value="1"/>
</dbReference>
<gene>
    <name evidence="5" type="ORF">BEH_02145</name>
</gene>
<keyword evidence="3" id="KW-0010">Activator</keyword>
<dbReference type="RefSeq" id="WP_046218099.1">
    <property type="nucleotide sequence ID" value="NZ_CP011974.1"/>
</dbReference>
<organism evidence="5 6">
    <name type="scientific">Priestia filamentosa</name>
    <dbReference type="NCBI Taxonomy" id="1402861"/>
    <lineage>
        <taxon>Bacteria</taxon>
        <taxon>Bacillati</taxon>
        <taxon>Bacillota</taxon>
        <taxon>Bacilli</taxon>
        <taxon>Bacillales</taxon>
        <taxon>Bacillaceae</taxon>
        <taxon>Priestia</taxon>
    </lineage>
</organism>
<proteinExistence type="predicted"/>
<dbReference type="Gene3D" id="2.40.50.1020">
    <property type="entry name" value="LytTr DNA-binding domain"/>
    <property type="match status" value="1"/>
</dbReference>
<dbReference type="SMART" id="SM00448">
    <property type="entry name" value="REC"/>
    <property type="match status" value="1"/>
</dbReference>
<evidence type="ECO:0000256" key="2">
    <source>
        <dbReference type="ARBA" id="ARBA00023012"/>
    </source>
</evidence>
<evidence type="ECO:0000256" key="3">
    <source>
        <dbReference type="ARBA" id="ARBA00023159"/>
    </source>
</evidence>
<dbReference type="Pfam" id="PF00072">
    <property type="entry name" value="Response_reg"/>
    <property type="match status" value="1"/>
</dbReference>
<protein>
    <submittedName>
        <fullName evidence="5">DNA-binding response regulator</fullName>
    </submittedName>
</protein>
<dbReference type="GO" id="GO:0000156">
    <property type="term" value="F:phosphorelay response regulator activity"/>
    <property type="evidence" value="ECO:0007669"/>
    <property type="project" value="InterPro"/>
</dbReference>
<keyword evidence="5" id="KW-0238">DNA-binding</keyword>
<comment type="function">
    <text evidence="4">Required for high-level post-exponential phase expression of a series of secreted proteins.</text>
</comment>
<dbReference type="InterPro" id="IPR046947">
    <property type="entry name" value="LytR-like"/>
</dbReference>
<keyword evidence="2" id="KW-0902">Two-component regulatory system</keyword>
<reference evidence="6" key="2">
    <citation type="submission" date="2015-06" db="EMBL/GenBank/DDBJ databases">
        <title>Genome Sequence of Bacillus endophyticus and Analysis of its Companion Mechanism in the Ketogulonigenium vulgare-Bacillus strain Consortium.</title>
        <authorList>
            <person name="Jia N."/>
            <person name="Du J."/>
            <person name="Ding M.-Z."/>
            <person name="Gao F."/>
            <person name="Yuan Y.-J."/>
        </authorList>
    </citation>
    <scope>NUCLEOTIDE SEQUENCE [LARGE SCALE GENOMIC DNA]</scope>
    <source>
        <strain evidence="6">Hbe603</strain>
    </source>
</reference>
<dbReference type="InterPro" id="IPR007492">
    <property type="entry name" value="LytTR_DNA-bd_dom"/>
</dbReference>
<dbReference type="Pfam" id="PF04397">
    <property type="entry name" value="LytTR"/>
    <property type="match status" value="1"/>
</dbReference>
<accession>A0A1X7FXM1</accession>
<keyword evidence="6" id="KW-1185">Reference proteome</keyword>
<dbReference type="OrthoDB" id="9809318at2"/>
<dbReference type="Gene3D" id="3.40.50.2300">
    <property type="match status" value="1"/>
</dbReference>
<dbReference type="KEGG" id="beo:BEH_02145"/>
<dbReference type="PATRIC" id="fig|135735.6.peg.387"/>
<keyword evidence="1" id="KW-0963">Cytoplasm</keyword>
<dbReference type="GO" id="GO:0003677">
    <property type="term" value="F:DNA binding"/>
    <property type="evidence" value="ECO:0007669"/>
    <property type="project" value="UniProtKB-KW"/>
</dbReference>
<evidence type="ECO:0000256" key="4">
    <source>
        <dbReference type="ARBA" id="ARBA00037164"/>
    </source>
</evidence>
<sequence>MEVIICEDNPKQLEEITSTIKNYSFMENNGINVALSTTDPLDVLEYAKENKVDCYFLDIDLNNDMTGIKLGSEIRKNDPLCSIIFVTTHSEMTYLTFMYKVAALDFIIKDDNEMLKERILSTLKEAFRRYSQIGKSEDTNKVHLKIGERTRNIDYKDIYFFESSVNLHKIILHLENEQIEFYGKLKDYENLDDNFYRCHKSFIVNKQHIAEVNSKEREILMTNGEICYASNRLIKGINNKNLQENR</sequence>
<evidence type="ECO:0000256" key="1">
    <source>
        <dbReference type="ARBA" id="ARBA00022490"/>
    </source>
</evidence>
<reference evidence="5 6" key="1">
    <citation type="journal article" date="2015" name="PLoS ONE">
        <title>Genome Sequence of Bacillus endophyticus and Analysis of Its Companion Mechanism in the Ketogulonigenium vulgare-Bacillus Strain Consortium.</title>
        <authorList>
            <person name="Jia N."/>
            <person name="Du J."/>
            <person name="Ding M.Z."/>
            <person name="Gao F."/>
            <person name="Yuan Y.J."/>
        </authorList>
    </citation>
    <scope>NUCLEOTIDE SEQUENCE [LARGE SCALE GENOMIC DNA]</scope>
    <source>
        <strain evidence="5 6">Hbe603</strain>
    </source>
</reference>
<name>A0A1X7FXM1_9BACI</name>
<dbReference type="Proteomes" id="UP000036202">
    <property type="component" value="Chromosome"/>
</dbReference>
<evidence type="ECO:0000313" key="5">
    <source>
        <dbReference type="EMBL" id="AKO91025.1"/>
    </source>
</evidence>
<dbReference type="PROSITE" id="PS50930">
    <property type="entry name" value="HTH_LYTTR"/>
    <property type="match status" value="1"/>
</dbReference>
<dbReference type="AlphaFoldDB" id="A0A1X7FXM1"/>
<dbReference type="GeneID" id="93703412"/>
<dbReference type="PROSITE" id="PS50110">
    <property type="entry name" value="RESPONSE_REGULATORY"/>
    <property type="match status" value="1"/>
</dbReference>
<dbReference type="InterPro" id="IPR001789">
    <property type="entry name" value="Sig_transdc_resp-reg_receiver"/>
</dbReference>
<dbReference type="EMBL" id="CP011974">
    <property type="protein sequence ID" value="AKO91025.1"/>
    <property type="molecule type" value="Genomic_DNA"/>
</dbReference>
<dbReference type="PANTHER" id="PTHR37299">
    <property type="entry name" value="TRANSCRIPTIONAL REGULATOR-RELATED"/>
    <property type="match status" value="1"/>
</dbReference>
<dbReference type="PANTHER" id="PTHR37299:SF3">
    <property type="entry name" value="STAGE 0 SPORULATION PROTEIN A HOMOLOG"/>
    <property type="match status" value="1"/>
</dbReference>
<dbReference type="SMART" id="SM00850">
    <property type="entry name" value="LytTR"/>
    <property type="match status" value="1"/>
</dbReference>
<evidence type="ECO:0000313" key="6">
    <source>
        <dbReference type="Proteomes" id="UP000036202"/>
    </source>
</evidence>